<dbReference type="PANTHER" id="PTHR33744:SF15">
    <property type="entry name" value="CARBOHYDRATE DIACID REGULATOR"/>
    <property type="match status" value="1"/>
</dbReference>
<dbReference type="Pfam" id="PF13556">
    <property type="entry name" value="HTH_30"/>
    <property type="match status" value="1"/>
</dbReference>
<dbReference type="PANTHER" id="PTHR33744">
    <property type="entry name" value="CARBOHYDRATE DIACID REGULATOR"/>
    <property type="match status" value="1"/>
</dbReference>
<dbReference type="InterPro" id="IPR042070">
    <property type="entry name" value="PucR_C-HTH_sf"/>
</dbReference>
<keyword evidence="3" id="KW-1185">Reference proteome</keyword>
<dbReference type="RefSeq" id="WP_089746673.1">
    <property type="nucleotide sequence ID" value="NZ_FOGF01000018.1"/>
</dbReference>
<dbReference type="EMBL" id="FOGF01000018">
    <property type="protein sequence ID" value="SER08815.1"/>
    <property type="molecule type" value="Genomic_DNA"/>
</dbReference>
<feature type="domain" description="PucR C-terminal helix-turn-helix" evidence="1">
    <location>
        <begin position="242"/>
        <end position="286"/>
    </location>
</feature>
<dbReference type="InterPro" id="IPR025736">
    <property type="entry name" value="PucR_C-HTH_dom"/>
</dbReference>
<name>A0A1H9LCD4_9LACT</name>
<evidence type="ECO:0000259" key="1">
    <source>
        <dbReference type="Pfam" id="PF13556"/>
    </source>
</evidence>
<protein>
    <submittedName>
        <fullName evidence="2">PucR C-terminal helix-turn-helix domain-containing protein</fullName>
    </submittedName>
</protein>
<evidence type="ECO:0000313" key="2">
    <source>
        <dbReference type="EMBL" id="SER08815.1"/>
    </source>
</evidence>
<dbReference type="OrthoDB" id="9792148at2"/>
<organism evidence="2 3">
    <name type="scientific">Granulicatella balaenopterae</name>
    <dbReference type="NCBI Taxonomy" id="137733"/>
    <lineage>
        <taxon>Bacteria</taxon>
        <taxon>Bacillati</taxon>
        <taxon>Bacillota</taxon>
        <taxon>Bacilli</taxon>
        <taxon>Lactobacillales</taxon>
        <taxon>Carnobacteriaceae</taxon>
        <taxon>Granulicatella</taxon>
    </lineage>
</organism>
<proteinExistence type="predicted"/>
<evidence type="ECO:0000313" key="3">
    <source>
        <dbReference type="Proteomes" id="UP000198556"/>
    </source>
</evidence>
<dbReference type="Gene3D" id="1.10.10.2840">
    <property type="entry name" value="PucR C-terminal helix-turn-helix domain"/>
    <property type="match status" value="1"/>
</dbReference>
<reference evidence="2 3" key="1">
    <citation type="submission" date="2016-10" db="EMBL/GenBank/DDBJ databases">
        <authorList>
            <person name="de Groot N.N."/>
        </authorList>
    </citation>
    <scope>NUCLEOTIDE SEQUENCE [LARGE SCALE GENOMIC DNA]</scope>
    <source>
        <strain evidence="2 3">DSM 15827</strain>
    </source>
</reference>
<dbReference type="Proteomes" id="UP000198556">
    <property type="component" value="Unassembled WGS sequence"/>
</dbReference>
<sequence>MHPLIQLFPDGTISEVPSHNQAEISIAINASQWFNVSLNQLSEREIQLIKTLQQQNNHYQMISHTNPWQEYITGHRQDPPQIYQYLQLIYIDCQVIDSTSFSKHEWIDTLLAVLPNCFGHFSLSKDLSVFIIDGSNSIPISKDLEHYLLPIEDDFAVHMTIFSGNYWSKDMFSAPLFTDELKMVQQYLTSSNRHKFIPFNKLLFWYLLNGYQCPSINTSLLTLLHQQEAISSIIEELWQQKGILTKTAQNLFLHRNTLQYRIDKFYELTGLSLKSMDDLALCYLILHRDTF</sequence>
<dbReference type="AlphaFoldDB" id="A0A1H9LCD4"/>
<accession>A0A1H9LCD4</accession>
<dbReference type="STRING" id="137733.SAMN05421767_11832"/>
<dbReference type="InterPro" id="IPR051448">
    <property type="entry name" value="CdaR-like_regulators"/>
</dbReference>
<gene>
    <name evidence="2" type="ORF">SAMN05421767_11832</name>
</gene>